<evidence type="ECO:0000256" key="1">
    <source>
        <dbReference type="PROSITE-ProRule" id="PRU00023"/>
    </source>
</evidence>
<gene>
    <name evidence="2" type="ORF">SPPG_08126</name>
</gene>
<feature type="repeat" description="ANK" evidence="1">
    <location>
        <begin position="445"/>
        <end position="477"/>
    </location>
</feature>
<dbReference type="InterPro" id="IPR002110">
    <property type="entry name" value="Ankyrin_rpt"/>
</dbReference>
<keyword evidence="1" id="KW-0040">ANK repeat</keyword>
<dbReference type="InterPro" id="IPR036770">
    <property type="entry name" value="Ankyrin_rpt-contain_sf"/>
</dbReference>
<dbReference type="OrthoDB" id="2160701at2759"/>
<protein>
    <submittedName>
        <fullName evidence="2">Uncharacterized protein</fullName>
    </submittedName>
</protein>
<dbReference type="EMBL" id="KQ257468">
    <property type="protein sequence ID" value="KNC96538.1"/>
    <property type="molecule type" value="Genomic_DNA"/>
</dbReference>
<reference evidence="2 3" key="1">
    <citation type="submission" date="2009-08" db="EMBL/GenBank/DDBJ databases">
        <title>The Genome Sequence of Spizellomyces punctatus strain DAOM BR117.</title>
        <authorList>
            <consortium name="The Broad Institute Genome Sequencing Platform"/>
            <person name="Russ C."/>
            <person name="Cuomo C."/>
            <person name="Shea T."/>
            <person name="Young S.K."/>
            <person name="Zeng Q."/>
            <person name="Koehrsen M."/>
            <person name="Haas B."/>
            <person name="Borodovsky M."/>
            <person name="Guigo R."/>
            <person name="Alvarado L."/>
            <person name="Berlin A."/>
            <person name="Bochicchio J."/>
            <person name="Borenstein D."/>
            <person name="Chapman S."/>
            <person name="Chen Z."/>
            <person name="Engels R."/>
            <person name="Freedman E."/>
            <person name="Gellesch M."/>
            <person name="Goldberg J."/>
            <person name="Griggs A."/>
            <person name="Gujja S."/>
            <person name="Heiman D."/>
            <person name="Hepburn T."/>
            <person name="Howarth C."/>
            <person name="Jen D."/>
            <person name="Larson L."/>
            <person name="Lewis B."/>
            <person name="Mehta T."/>
            <person name="Park D."/>
            <person name="Pearson M."/>
            <person name="Roberts A."/>
            <person name="Saif S."/>
            <person name="Shenoy N."/>
            <person name="Sisk P."/>
            <person name="Stolte C."/>
            <person name="Sykes S."/>
            <person name="Thomson T."/>
            <person name="Walk T."/>
            <person name="White J."/>
            <person name="Yandava C."/>
            <person name="Burger G."/>
            <person name="Gray M.W."/>
            <person name="Holland P.W.H."/>
            <person name="King N."/>
            <person name="Lang F.B.F."/>
            <person name="Roger A.J."/>
            <person name="Ruiz-Trillo I."/>
            <person name="Lander E."/>
            <person name="Nusbaum C."/>
        </authorList>
    </citation>
    <scope>NUCLEOTIDE SEQUENCE [LARGE SCALE GENOMIC DNA]</scope>
    <source>
        <strain evidence="2 3">DAOM BR117</strain>
    </source>
</reference>
<organism evidence="2 3">
    <name type="scientific">Spizellomyces punctatus (strain DAOM BR117)</name>
    <dbReference type="NCBI Taxonomy" id="645134"/>
    <lineage>
        <taxon>Eukaryota</taxon>
        <taxon>Fungi</taxon>
        <taxon>Fungi incertae sedis</taxon>
        <taxon>Chytridiomycota</taxon>
        <taxon>Chytridiomycota incertae sedis</taxon>
        <taxon>Chytridiomycetes</taxon>
        <taxon>Spizellomycetales</taxon>
        <taxon>Spizellomycetaceae</taxon>
        <taxon>Spizellomyces</taxon>
    </lineage>
</organism>
<name>A0A0L0H740_SPIPD</name>
<keyword evidence="3" id="KW-1185">Reference proteome</keyword>
<dbReference type="PROSITE" id="PS50088">
    <property type="entry name" value="ANK_REPEAT"/>
    <property type="match status" value="1"/>
</dbReference>
<dbReference type="GeneID" id="27691303"/>
<dbReference type="VEuPathDB" id="FungiDB:SPPG_08126"/>
<sequence>MPTMKLTDLPTEVLEDIVARLPSLKPTAETSILLRRVSLSPHTKRAWIYDWFMEYYDGNWEFLLNDAIVWDRLSVCFRGTQEYAGVNRLMVKACREFSTTVVRNAEAVEILRQDGMLRSLLGACPPSLTATWHPGQRSSQRCIDGELYWTSAFFFACFYGLFDAASFCLEVLEEVLDAKSLHAILEDALENAAMGGAQPIVTLLRSKRYCIHWETGLDRVVEWCADLLEILDDACLSQMDPPDLSSLDCVLDAFTSSPTECGLHIWDFVLHAGIGNKRIMENCLVRANQKTTPDLLVQTRAYLTNHPPQPMTPTYLSALSIIQSLTNHSAATTTLDTLSTVSELHYRETLTRLLHMAPATPFLLQYIKYIPQKEILDTVLLTCNENLLIHHLTVSTWDMTALSRALLTATLHTTPSYPRNTPSHIASIQKGLAIFEKHGAMIKDTGRIALGYAAEFGNLWMVKWLLERGVSVTNEAYRRAVGAFAEGKIKYEVVEFLGLLGV</sequence>
<evidence type="ECO:0000313" key="2">
    <source>
        <dbReference type="EMBL" id="KNC96538.1"/>
    </source>
</evidence>
<dbReference type="AlphaFoldDB" id="A0A0L0H740"/>
<dbReference type="Proteomes" id="UP000053201">
    <property type="component" value="Unassembled WGS sequence"/>
</dbReference>
<dbReference type="RefSeq" id="XP_016604578.1">
    <property type="nucleotide sequence ID" value="XM_016756281.1"/>
</dbReference>
<dbReference type="SUPFAM" id="SSF48403">
    <property type="entry name" value="Ankyrin repeat"/>
    <property type="match status" value="1"/>
</dbReference>
<accession>A0A0L0H740</accession>
<proteinExistence type="predicted"/>
<dbReference type="InParanoid" id="A0A0L0H740"/>
<evidence type="ECO:0000313" key="3">
    <source>
        <dbReference type="Proteomes" id="UP000053201"/>
    </source>
</evidence>